<keyword evidence="4 5" id="KW-0472">Membrane</keyword>
<proteinExistence type="predicted"/>
<evidence type="ECO:0000259" key="6">
    <source>
        <dbReference type="PROSITE" id="PS50850"/>
    </source>
</evidence>
<evidence type="ECO:0000313" key="8">
    <source>
        <dbReference type="Proteomes" id="UP001500618"/>
    </source>
</evidence>
<dbReference type="SUPFAM" id="SSF103473">
    <property type="entry name" value="MFS general substrate transporter"/>
    <property type="match status" value="1"/>
</dbReference>
<dbReference type="PROSITE" id="PS50850">
    <property type="entry name" value="MFS"/>
    <property type="match status" value="1"/>
</dbReference>
<feature type="transmembrane region" description="Helical" evidence="5">
    <location>
        <begin position="158"/>
        <end position="177"/>
    </location>
</feature>
<name>A0ABN2G334_9ACTN</name>
<feature type="transmembrane region" description="Helical" evidence="5">
    <location>
        <begin position="72"/>
        <end position="90"/>
    </location>
</feature>
<feature type="transmembrane region" description="Helical" evidence="5">
    <location>
        <begin position="9"/>
        <end position="26"/>
    </location>
</feature>
<dbReference type="PANTHER" id="PTHR42910:SF1">
    <property type="entry name" value="MAJOR FACILITATOR SUPERFAMILY (MFS) PROFILE DOMAIN-CONTAINING PROTEIN"/>
    <property type="match status" value="1"/>
</dbReference>
<dbReference type="RefSeq" id="WP_344307990.1">
    <property type="nucleotide sequence ID" value="NZ_BAAANY010000005.1"/>
</dbReference>
<evidence type="ECO:0000256" key="1">
    <source>
        <dbReference type="ARBA" id="ARBA00004651"/>
    </source>
</evidence>
<evidence type="ECO:0000313" key="7">
    <source>
        <dbReference type="EMBL" id="GAA1664530.1"/>
    </source>
</evidence>
<feature type="transmembrane region" description="Helical" evidence="5">
    <location>
        <begin position="96"/>
        <end position="119"/>
    </location>
</feature>
<feature type="transmembrane region" description="Helical" evidence="5">
    <location>
        <begin position="38"/>
        <end position="60"/>
    </location>
</feature>
<dbReference type="Gene3D" id="1.20.1250.20">
    <property type="entry name" value="MFS general substrate transporter like domains"/>
    <property type="match status" value="1"/>
</dbReference>
<organism evidence="7 8">
    <name type="scientific">Fodinicola feengrottensis</name>
    <dbReference type="NCBI Taxonomy" id="435914"/>
    <lineage>
        <taxon>Bacteria</taxon>
        <taxon>Bacillati</taxon>
        <taxon>Actinomycetota</taxon>
        <taxon>Actinomycetes</taxon>
        <taxon>Mycobacteriales</taxon>
        <taxon>Fodinicola</taxon>
    </lineage>
</organism>
<feature type="transmembrane region" description="Helical" evidence="5">
    <location>
        <begin position="298"/>
        <end position="322"/>
    </location>
</feature>
<feature type="domain" description="Major facilitator superfamily (MFS) profile" evidence="6">
    <location>
        <begin position="6"/>
        <end position="385"/>
    </location>
</feature>
<comment type="caution">
    <text evidence="7">The sequence shown here is derived from an EMBL/GenBank/DDBJ whole genome shotgun (WGS) entry which is preliminary data.</text>
</comment>
<dbReference type="InterPro" id="IPR036259">
    <property type="entry name" value="MFS_trans_sf"/>
</dbReference>
<evidence type="ECO:0000256" key="5">
    <source>
        <dbReference type="SAM" id="Phobius"/>
    </source>
</evidence>
<keyword evidence="3 5" id="KW-1133">Transmembrane helix</keyword>
<accession>A0ABN2G334</accession>
<dbReference type="InterPro" id="IPR011701">
    <property type="entry name" value="MFS"/>
</dbReference>
<dbReference type="Pfam" id="PF07690">
    <property type="entry name" value="MFS_1"/>
    <property type="match status" value="1"/>
</dbReference>
<dbReference type="Proteomes" id="UP001500618">
    <property type="component" value="Unassembled WGS sequence"/>
</dbReference>
<keyword evidence="8" id="KW-1185">Reference proteome</keyword>
<sequence>MTLETPRRLIWLLALTYGLTIANIYYCQPLLPEITGSYGPATPALTTLNQVGYALALVLIVPLGDIVRRRPLVCLLLCVDAMALILTAIAPTVGVLLAAGVVVGLASAGVVNILVAYAATVAADHERGRAVGTMLTGGLTGVLLSRTVAGLVSQAVGWRVLFLAAAAVTLVLAATLARTMAPADPEVSIGYLAQLRATVRLAATEPVLRRRSAIGACVFASFGVFWATAAFLLAGPPYHFSAAAIGLVALVGGAGVLAARLTGRAADRGWQRPMTGLLLVLGAVSFAVLWLGGQHLTWFFVGLLAVDIAIHGTHLLNLSVVYGLTSAARSRIASVYMTAYTLGGVIGTAAGVAAYELAGWGAVCVVGAVCMITGLAVWIRDCRSAGYIALNERIRGSA</sequence>
<dbReference type="EMBL" id="BAAANY010000005">
    <property type="protein sequence ID" value="GAA1664530.1"/>
    <property type="molecule type" value="Genomic_DNA"/>
</dbReference>
<keyword evidence="2 5" id="KW-0812">Transmembrane</keyword>
<protein>
    <submittedName>
        <fullName evidence="7">MFS transporter</fullName>
    </submittedName>
</protein>
<feature type="transmembrane region" description="Helical" evidence="5">
    <location>
        <begin position="274"/>
        <end position="292"/>
    </location>
</feature>
<feature type="transmembrane region" description="Helical" evidence="5">
    <location>
        <begin position="360"/>
        <end position="379"/>
    </location>
</feature>
<evidence type="ECO:0000256" key="2">
    <source>
        <dbReference type="ARBA" id="ARBA00022692"/>
    </source>
</evidence>
<comment type="subcellular location">
    <subcellularLocation>
        <location evidence="1">Cell membrane</location>
        <topology evidence="1">Multi-pass membrane protein</topology>
    </subcellularLocation>
</comment>
<feature type="transmembrane region" description="Helical" evidence="5">
    <location>
        <begin position="240"/>
        <end position="262"/>
    </location>
</feature>
<reference evidence="7 8" key="1">
    <citation type="journal article" date="2019" name="Int. J. Syst. Evol. Microbiol.">
        <title>The Global Catalogue of Microorganisms (GCM) 10K type strain sequencing project: providing services to taxonomists for standard genome sequencing and annotation.</title>
        <authorList>
            <consortium name="The Broad Institute Genomics Platform"/>
            <consortium name="The Broad Institute Genome Sequencing Center for Infectious Disease"/>
            <person name="Wu L."/>
            <person name="Ma J."/>
        </authorList>
    </citation>
    <scope>NUCLEOTIDE SEQUENCE [LARGE SCALE GENOMIC DNA]</scope>
    <source>
        <strain evidence="7 8">JCM 14718</strain>
    </source>
</reference>
<feature type="transmembrane region" description="Helical" evidence="5">
    <location>
        <begin position="334"/>
        <end position="354"/>
    </location>
</feature>
<feature type="transmembrane region" description="Helical" evidence="5">
    <location>
        <begin position="131"/>
        <end position="152"/>
    </location>
</feature>
<feature type="transmembrane region" description="Helical" evidence="5">
    <location>
        <begin position="213"/>
        <end position="234"/>
    </location>
</feature>
<dbReference type="InterPro" id="IPR020846">
    <property type="entry name" value="MFS_dom"/>
</dbReference>
<evidence type="ECO:0000256" key="3">
    <source>
        <dbReference type="ARBA" id="ARBA00022989"/>
    </source>
</evidence>
<dbReference type="PANTHER" id="PTHR42910">
    <property type="entry name" value="TRANSPORTER SCO4007-RELATED"/>
    <property type="match status" value="1"/>
</dbReference>
<evidence type="ECO:0000256" key="4">
    <source>
        <dbReference type="ARBA" id="ARBA00023136"/>
    </source>
</evidence>
<gene>
    <name evidence="7" type="ORF">GCM10009765_12610</name>
</gene>
<dbReference type="CDD" id="cd17324">
    <property type="entry name" value="MFS_NepI_like"/>
    <property type="match status" value="1"/>
</dbReference>